<keyword evidence="3" id="KW-1185">Reference proteome</keyword>
<dbReference type="AlphaFoldDB" id="A0A7V7GXH9"/>
<proteinExistence type="predicted"/>
<organism evidence="2 3">
    <name type="scientific">Halopseudomonas laoshanensis</name>
    <dbReference type="NCBI Taxonomy" id="2268758"/>
    <lineage>
        <taxon>Bacteria</taxon>
        <taxon>Pseudomonadati</taxon>
        <taxon>Pseudomonadota</taxon>
        <taxon>Gammaproteobacteria</taxon>
        <taxon>Pseudomonadales</taxon>
        <taxon>Pseudomonadaceae</taxon>
        <taxon>Halopseudomonas</taxon>
    </lineage>
</organism>
<dbReference type="Gene3D" id="3.10.620.30">
    <property type="match status" value="1"/>
</dbReference>
<reference evidence="2 3" key="1">
    <citation type="submission" date="2018-07" db="EMBL/GenBank/DDBJ databases">
        <title>Pseudomonas laoshanensis sp. nov., isolated from soil.</title>
        <authorList>
            <person name="Sun J."/>
            <person name="Yu L."/>
            <person name="Wang M."/>
            <person name="Zhang C."/>
        </authorList>
    </citation>
    <scope>NUCLEOTIDE SEQUENCE [LARGE SCALE GENOMIC DNA]</scope>
    <source>
        <strain evidence="2 3">Y22</strain>
    </source>
</reference>
<sequence length="306" mass="33497">MVRLKFSIELGYTILDESCDFLFNIHPALTESQHVVSETVTISQPVEQHLFVQKDDGTRWLKIRGNNGPLVVRYDGVVEIRHTVAQPAALEETPMVDLPMDLFCYIYPSRYCESDRFQALANHEFGEMPPGYNRVVAIRDWVNKRTKFTSGSSGASTSALDTLTDHVGVCRDFAHLMIATCRALNMPARFVSGIDYGADPAMGPSDFHAYVEVFLSGRWYLFDPSGVSPTMGLLRLGTGRDAADVSFANIFGAATSAIPVITIEAIEDPQHGLVLPVHQANALSTAGAPESLFTAADEAVDMPSHT</sequence>
<accession>A0A7V7GXH9</accession>
<dbReference type="InterPro" id="IPR002931">
    <property type="entry name" value="Transglutaminase-like"/>
</dbReference>
<dbReference type="Proteomes" id="UP000463138">
    <property type="component" value="Unassembled WGS sequence"/>
</dbReference>
<protein>
    <submittedName>
        <fullName evidence="2">Transglutaminase family protein</fullName>
    </submittedName>
</protein>
<dbReference type="SUPFAM" id="SSF54001">
    <property type="entry name" value="Cysteine proteinases"/>
    <property type="match status" value="1"/>
</dbReference>
<gene>
    <name evidence="2" type="ORF">DT594_06080</name>
</gene>
<evidence type="ECO:0000259" key="1">
    <source>
        <dbReference type="SMART" id="SM00460"/>
    </source>
</evidence>
<dbReference type="Pfam" id="PF01841">
    <property type="entry name" value="Transglut_core"/>
    <property type="match status" value="1"/>
</dbReference>
<name>A0A7V7GXH9_9GAMM</name>
<dbReference type="OrthoDB" id="5438043at2"/>
<dbReference type="RefSeq" id="WP_149331809.1">
    <property type="nucleotide sequence ID" value="NZ_QOVF01000001.1"/>
</dbReference>
<evidence type="ECO:0000313" key="3">
    <source>
        <dbReference type="Proteomes" id="UP000463138"/>
    </source>
</evidence>
<dbReference type="InterPro" id="IPR048930">
    <property type="entry name" value="Bact_transglu_N_2"/>
</dbReference>
<feature type="domain" description="Transglutaminase-like" evidence="1">
    <location>
        <begin position="162"/>
        <end position="226"/>
    </location>
</feature>
<dbReference type="InterPro" id="IPR038765">
    <property type="entry name" value="Papain-like_cys_pep_sf"/>
</dbReference>
<comment type="caution">
    <text evidence="2">The sequence shown here is derived from an EMBL/GenBank/DDBJ whole genome shotgun (WGS) entry which is preliminary data.</text>
</comment>
<dbReference type="SMART" id="SM00460">
    <property type="entry name" value="TGc"/>
    <property type="match status" value="1"/>
</dbReference>
<dbReference type="EMBL" id="QOVF01000001">
    <property type="protein sequence ID" value="KAA0697073.1"/>
    <property type="molecule type" value="Genomic_DNA"/>
</dbReference>
<dbReference type="Gene3D" id="2.60.40.2250">
    <property type="match status" value="1"/>
</dbReference>
<dbReference type="PANTHER" id="PTHR33490">
    <property type="entry name" value="BLR5614 PROTEIN-RELATED"/>
    <property type="match status" value="1"/>
</dbReference>
<evidence type="ECO:0000313" key="2">
    <source>
        <dbReference type="EMBL" id="KAA0697073.1"/>
    </source>
</evidence>
<dbReference type="Pfam" id="PF21295">
    <property type="entry name" value="Bact_transglu_N_2"/>
    <property type="match status" value="1"/>
</dbReference>
<dbReference type="PANTHER" id="PTHR33490:SF12">
    <property type="entry name" value="BLL5557 PROTEIN"/>
    <property type="match status" value="1"/>
</dbReference>